<organism evidence="5 6">
    <name type="scientific">Capsicum baccatum</name>
    <name type="common">Peruvian pepper</name>
    <dbReference type="NCBI Taxonomy" id="33114"/>
    <lineage>
        <taxon>Eukaryota</taxon>
        <taxon>Viridiplantae</taxon>
        <taxon>Streptophyta</taxon>
        <taxon>Embryophyta</taxon>
        <taxon>Tracheophyta</taxon>
        <taxon>Spermatophyta</taxon>
        <taxon>Magnoliopsida</taxon>
        <taxon>eudicotyledons</taxon>
        <taxon>Gunneridae</taxon>
        <taxon>Pentapetalae</taxon>
        <taxon>asterids</taxon>
        <taxon>lamiids</taxon>
        <taxon>Solanales</taxon>
        <taxon>Solanaceae</taxon>
        <taxon>Solanoideae</taxon>
        <taxon>Capsiceae</taxon>
        <taxon>Capsicum</taxon>
    </lineage>
</organism>
<dbReference type="InterPro" id="IPR016461">
    <property type="entry name" value="COMT-like"/>
</dbReference>
<accession>A0A2G2WXJ0</accession>
<evidence type="ECO:0000256" key="1">
    <source>
        <dbReference type="ARBA" id="ARBA00022603"/>
    </source>
</evidence>
<keyword evidence="2" id="KW-0808">Transferase</keyword>
<dbReference type="GO" id="GO:0032259">
    <property type="term" value="P:methylation"/>
    <property type="evidence" value="ECO:0007669"/>
    <property type="project" value="UniProtKB-KW"/>
</dbReference>
<dbReference type="AlphaFoldDB" id="A0A2G2WXJ0"/>
<reference evidence="6" key="2">
    <citation type="journal article" date="2017" name="J. Anim. Genet.">
        <title>Multiple reference genome sequences of hot pepper reveal the massive evolution of plant disease resistance genes by retroduplication.</title>
        <authorList>
            <person name="Kim S."/>
            <person name="Park J."/>
            <person name="Yeom S.-I."/>
            <person name="Kim Y.-M."/>
            <person name="Seo E."/>
            <person name="Kim K.-T."/>
            <person name="Kim M.-S."/>
            <person name="Lee J.M."/>
            <person name="Cheong K."/>
            <person name="Shin H.-S."/>
            <person name="Kim S.-B."/>
            <person name="Han K."/>
            <person name="Lee J."/>
            <person name="Park M."/>
            <person name="Lee H.-A."/>
            <person name="Lee H.-Y."/>
            <person name="Lee Y."/>
            <person name="Oh S."/>
            <person name="Lee J.H."/>
            <person name="Choi E."/>
            <person name="Choi E."/>
            <person name="Lee S.E."/>
            <person name="Jeon J."/>
            <person name="Kim H."/>
            <person name="Choi G."/>
            <person name="Song H."/>
            <person name="Lee J."/>
            <person name="Lee S.-C."/>
            <person name="Kwon J.-K."/>
            <person name="Lee H.-Y."/>
            <person name="Koo N."/>
            <person name="Hong Y."/>
            <person name="Kim R.W."/>
            <person name="Kang W.-H."/>
            <person name="Huh J.H."/>
            <person name="Kang B.-C."/>
            <person name="Yang T.-J."/>
            <person name="Lee Y.-H."/>
            <person name="Bennetzen J.L."/>
            <person name="Choi D."/>
        </authorList>
    </citation>
    <scope>NUCLEOTIDE SEQUENCE [LARGE SCALE GENOMIC DNA]</scope>
    <source>
        <strain evidence="6">cv. PBC81</strain>
    </source>
</reference>
<evidence type="ECO:0000256" key="3">
    <source>
        <dbReference type="ARBA" id="ARBA00022691"/>
    </source>
</evidence>
<dbReference type="SUPFAM" id="SSF52058">
    <property type="entry name" value="L domain-like"/>
    <property type="match status" value="1"/>
</dbReference>
<gene>
    <name evidence="5" type="ORF">CQW23_09636</name>
</gene>
<keyword evidence="3" id="KW-0949">S-adenosyl-L-methionine</keyword>
<dbReference type="OrthoDB" id="2410195at2759"/>
<dbReference type="EMBL" id="MLFT02000004">
    <property type="protein sequence ID" value="PHT49889.1"/>
    <property type="molecule type" value="Genomic_DNA"/>
</dbReference>
<dbReference type="Proteomes" id="UP000224567">
    <property type="component" value="Unassembled WGS sequence"/>
</dbReference>
<dbReference type="SUPFAM" id="SSF53335">
    <property type="entry name" value="S-adenosyl-L-methionine-dependent methyltransferases"/>
    <property type="match status" value="1"/>
</dbReference>
<dbReference type="Gene3D" id="3.80.10.10">
    <property type="entry name" value="Ribonuclease Inhibitor"/>
    <property type="match status" value="1"/>
</dbReference>
<sequence>MKYTILDLPHVVANMPQTENLSFVRGGMLQSISHADAILLKLVKHNWSDENCVKILKRFKEASTYNDEGRKGKVIIIDMVLNRDKDEAGMTELKMKQLRWDNKSKQQSAFQQQQKIQCNPTSAKIKTKMCILSKVIEPSSERQNKDIHIAKLCELEELELEGWVSLQALPELTPNLQRLLARNCESLEKLPNLSELRRLVKLDVKNCIKLAEIPGLKNLESIQSITMMKCPTSLAYHYIESFSKLSLLNFFLVK</sequence>
<comment type="caution">
    <text evidence="5">The sequence shown here is derived from an EMBL/GenBank/DDBJ whole genome shotgun (WGS) entry which is preliminary data.</text>
</comment>
<dbReference type="InterPro" id="IPR001077">
    <property type="entry name" value="COMT_C"/>
</dbReference>
<evidence type="ECO:0000259" key="4">
    <source>
        <dbReference type="Pfam" id="PF00891"/>
    </source>
</evidence>
<evidence type="ECO:0000313" key="5">
    <source>
        <dbReference type="EMBL" id="PHT49889.1"/>
    </source>
</evidence>
<dbReference type="PROSITE" id="PS51683">
    <property type="entry name" value="SAM_OMT_II"/>
    <property type="match status" value="1"/>
</dbReference>
<keyword evidence="6" id="KW-1185">Reference proteome</keyword>
<dbReference type="PANTHER" id="PTHR11746">
    <property type="entry name" value="O-METHYLTRANSFERASE"/>
    <property type="match status" value="1"/>
</dbReference>
<protein>
    <recommendedName>
        <fullName evidence="4">O-methyltransferase C-terminal domain-containing protein</fullName>
    </recommendedName>
</protein>
<dbReference type="InterPro" id="IPR029063">
    <property type="entry name" value="SAM-dependent_MTases_sf"/>
</dbReference>
<dbReference type="Pfam" id="PF00891">
    <property type="entry name" value="Methyltransf_2"/>
    <property type="match status" value="1"/>
</dbReference>
<evidence type="ECO:0000256" key="2">
    <source>
        <dbReference type="ARBA" id="ARBA00022679"/>
    </source>
</evidence>
<dbReference type="GO" id="GO:0008171">
    <property type="term" value="F:O-methyltransferase activity"/>
    <property type="evidence" value="ECO:0007669"/>
    <property type="project" value="InterPro"/>
</dbReference>
<keyword evidence="1" id="KW-0489">Methyltransferase</keyword>
<proteinExistence type="predicted"/>
<feature type="domain" description="O-methyltransferase C-terminal" evidence="4">
    <location>
        <begin position="1"/>
        <end position="93"/>
    </location>
</feature>
<dbReference type="Gene3D" id="3.40.50.150">
    <property type="entry name" value="Vaccinia Virus protein VP39"/>
    <property type="match status" value="1"/>
</dbReference>
<dbReference type="InterPro" id="IPR032675">
    <property type="entry name" value="LRR_dom_sf"/>
</dbReference>
<evidence type="ECO:0000313" key="6">
    <source>
        <dbReference type="Proteomes" id="UP000224567"/>
    </source>
</evidence>
<name>A0A2G2WXJ0_CAPBA</name>
<reference evidence="5 6" key="1">
    <citation type="journal article" date="2017" name="Genome Biol.">
        <title>New reference genome sequences of hot pepper reveal the massive evolution of plant disease-resistance genes by retroduplication.</title>
        <authorList>
            <person name="Kim S."/>
            <person name="Park J."/>
            <person name="Yeom S.I."/>
            <person name="Kim Y.M."/>
            <person name="Seo E."/>
            <person name="Kim K.T."/>
            <person name="Kim M.S."/>
            <person name="Lee J.M."/>
            <person name="Cheong K."/>
            <person name="Shin H.S."/>
            <person name="Kim S.B."/>
            <person name="Han K."/>
            <person name="Lee J."/>
            <person name="Park M."/>
            <person name="Lee H.A."/>
            <person name="Lee H.Y."/>
            <person name="Lee Y."/>
            <person name="Oh S."/>
            <person name="Lee J.H."/>
            <person name="Choi E."/>
            <person name="Choi E."/>
            <person name="Lee S.E."/>
            <person name="Jeon J."/>
            <person name="Kim H."/>
            <person name="Choi G."/>
            <person name="Song H."/>
            <person name="Lee J."/>
            <person name="Lee S.C."/>
            <person name="Kwon J.K."/>
            <person name="Lee H.Y."/>
            <person name="Koo N."/>
            <person name="Hong Y."/>
            <person name="Kim R.W."/>
            <person name="Kang W.H."/>
            <person name="Huh J.H."/>
            <person name="Kang B.C."/>
            <person name="Yang T.J."/>
            <person name="Lee Y.H."/>
            <person name="Bennetzen J.L."/>
            <person name="Choi D."/>
        </authorList>
    </citation>
    <scope>NUCLEOTIDE SEQUENCE [LARGE SCALE GENOMIC DNA]</scope>
    <source>
        <strain evidence="6">cv. PBC81</strain>
    </source>
</reference>